<dbReference type="GO" id="GO:0003682">
    <property type="term" value="F:chromatin binding"/>
    <property type="evidence" value="ECO:0007669"/>
    <property type="project" value="TreeGrafter"/>
</dbReference>
<feature type="region of interest" description="Disordered" evidence="5">
    <location>
        <begin position="150"/>
        <end position="175"/>
    </location>
</feature>
<dbReference type="SUPFAM" id="SSF46579">
    <property type="entry name" value="Prefoldin"/>
    <property type="match status" value="1"/>
</dbReference>
<feature type="compositionally biased region" description="Low complexity" evidence="5">
    <location>
        <begin position="227"/>
        <end position="260"/>
    </location>
</feature>
<dbReference type="InterPro" id="IPR009053">
    <property type="entry name" value="Prefoldin"/>
</dbReference>
<dbReference type="CDD" id="cd23159">
    <property type="entry name" value="Prefoldin_URI1"/>
    <property type="match status" value="1"/>
</dbReference>
<dbReference type="GO" id="GO:0005634">
    <property type="term" value="C:nucleus"/>
    <property type="evidence" value="ECO:0007669"/>
    <property type="project" value="UniProtKB-SubCell"/>
</dbReference>
<feature type="region of interest" description="Disordered" evidence="5">
    <location>
        <begin position="225"/>
        <end position="279"/>
    </location>
</feature>
<comment type="subcellular location">
    <subcellularLocation>
        <location evidence="1">Nucleus</location>
    </subcellularLocation>
</comment>
<dbReference type="InterPro" id="IPR004127">
    <property type="entry name" value="Prefoldin_subunit_alpha"/>
</dbReference>
<organism evidence="6">
    <name type="scientific">Polytomella parva</name>
    <dbReference type="NCBI Taxonomy" id="51329"/>
    <lineage>
        <taxon>Eukaryota</taxon>
        <taxon>Viridiplantae</taxon>
        <taxon>Chlorophyta</taxon>
        <taxon>core chlorophytes</taxon>
        <taxon>Chlorophyceae</taxon>
        <taxon>CS clade</taxon>
        <taxon>Chlamydomonadales</taxon>
        <taxon>Chlamydomonadaceae</taxon>
        <taxon>Polytomella</taxon>
    </lineage>
</organism>
<accession>A0A6U0TFL4</accession>
<dbReference type="GO" id="GO:0006457">
    <property type="term" value="P:protein folding"/>
    <property type="evidence" value="ECO:0007669"/>
    <property type="project" value="UniProtKB-ARBA"/>
</dbReference>
<dbReference type="EMBL" id="HBFM01001404">
    <property type="protein sequence ID" value="CAD8764398.1"/>
    <property type="molecule type" value="Transcribed_RNA"/>
</dbReference>
<feature type="coiled-coil region" evidence="4">
    <location>
        <begin position="7"/>
        <end position="34"/>
    </location>
</feature>
<gene>
    <name evidence="6" type="ORF">PPAR00522_LOCUS777</name>
    <name evidence="7" type="ORF">PPAR00522_LOCUS782</name>
</gene>
<evidence type="ECO:0000256" key="1">
    <source>
        <dbReference type="ARBA" id="ARBA00004123"/>
    </source>
</evidence>
<feature type="region of interest" description="Disordered" evidence="5">
    <location>
        <begin position="314"/>
        <end position="348"/>
    </location>
</feature>
<sequence length="463" mass="50912">MNVISYANSIQKDIDKLEEQAASLVNKVQSIENVKETVLNLRDKLRYDVMVPYGPHAFYSGKLIHTNEFLVGVGENYRIEATAKQASNILNRRQFNVEHDLAEIKSQIKDCKSKLDVLNVNVRNEQGDDFFEIRQSLEESEQMLNNAISNKNPSHNFHVEENTKESSKHSLNEPEVTLVERVEEENEIALEYDELIRLEEEAERLGLNDEEAAEMVNNCRKEKKAFSLSSSPLPSTSRLSKSSFPDSFSSISTSNKTSTSMHPSGNISPQSDASPSSTSLKSKGFKKGFFGFTKAKPSAALKVSFASDVVREESLDHSKSQGLTSSTPPKSLTTPIKASPQEEDEPFNGMILERPSTSVLAPVQEFDFGSVSELKEELDLFSARNVGSVSTWTSGEGVSISGICSAPGDGTSATSLSSSSSSSAAGNQIFERNLVTSVPTVVAPPSRPLSKFKQRRMEQGRDH</sequence>
<evidence type="ECO:0000256" key="4">
    <source>
        <dbReference type="SAM" id="Coils"/>
    </source>
</evidence>
<feature type="compositionally biased region" description="Basic and acidic residues" evidence="5">
    <location>
        <begin position="157"/>
        <end position="172"/>
    </location>
</feature>
<feature type="compositionally biased region" description="Low complexity" evidence="5">
    <location>
        <begin position="268"/>
        <end position="279"/>
    </location>
</feature>
<feature type="compositionally biased region" description="Low complexity" evidence="5">
    <location>
        <begin position="323"/>
        <end position="335"/>
    </location>
</feature>
<evidence type="ECO:0008006" key="8">
    <source>
        <dbReference type="Google" id="ProtNLM"/>
    </source>
</evidence>
<evidence type="ECO:0000256" key="5">
    <source>
        <dbReference type="SAM" id="MobiDB-lite"/>
    </source>
</evidence>
<evidence type="ECO:0000256" key="2">
    <source>
        <dbReference type="ARBA" id="ARBA00023242"/>
    </source>
</evidence>
<evidence type="ECO:0000313" key="7">
    <source>
        <dbReference type="EMBL" id="CAD8764398.1"/>
    </source>
</evidence>
<protein>
    <recommendedName>
        <fullName evidence="8">Unconventional prefoldin RPB5 interactor</fullName>
    </recommendedName>
</protein>
<name>A0A6U0TFL4_9CHLO</name>
<keyword evidence="2" id="KW-0539">Nucleus</keyword>
<dbReference type="GO" id="GO:0009409">
    <property type="term" value="P:response to cold"/>
    <property type="evidence" value="ECO:0007669"/>
    <property type="project" value="UniProtKB-ARBA"/>
</dbReference>
<reference evidence="6" key="1">
    <citation type="submission" date="2021-01" db="EMBL/GenBank/DDBJ databases">
        <authorList>
            <person name="Corre E."/>
            <person name="Pelletier E."/>
            <person name="Niang G."/>
            <person name="Scheremetjew M."/>
            <person name="Finn R."/>
            <person name="Kale V."/>
            <person name="Holt S."/>
            <person name="Cochrane G."/>
            <person name="Meng A."/>
            <person name="Brown T."/>
            <person name="Cohen L."/>
        </authorList>
    </citation>
    <scope>NUCLEOTIDE SEQUENCE</scope>
    <source>
        <strain evidence="6">SAG 63-3</strain>
    </source>
</reference>
<dbReference type="Gene3D" id="1.10.287.370">
    <property type="match status" value="1"/>
</dbReference>
<dbReference type="GO" id="GO:0003714">
    <property type="term" value="F:transcription corepressor activity"/>
    <property type="evidence" value="ECO:0007669"/>
    <property type="project" value="TreeGrafter"/>
</dbReference>
<keyword evidence="4" id="KW-0175">Coiled coil</keyword>
<proteinExistence type="inferred from homology"/>
<dbReference type="InterPro" id="IPR052255">
    <property type="entry name" value="RNA_pol_II_subunit5-mediator"/>
</dbReference>
<dbReference type="EMBL" id="HBFM01001393">
    <property type="protein sequence ID" value="CAD8764393.1"/>
    <property type="molecule type" value="Transcribed_RNA"/>
</dbReference>
<feature type="region of interest" description="Disordered" evidence="5">
    <location>
        <begin position="435"/>
        <end position="463"/>
    </location>
</feature>
<dbReference type="PANTHER" id="PTHR15111">
    <property type="entry name" value="RNA POLYMERASE II SUBUNIT 5-MEDIATING PROTEIN NNX3"/>
    <property type="match status" value="1"/>
</dbReference>
<dbReference type="AlphaFoldDB" id="A0A6U0TFL4"/>
<dbReference type="GO" id="GO:0019212">
    <property type="term" value="F:phosphatase inhibitor activity"/>
    <property type="evidence" value="ECO:0007669"/>
    <property type="project" value="TreeGrafter"/>
</dbReference>
<comment type="similarity">
    <text evidence="3">Belongs to the RNA polymerase II subunit 5-mediating protein family.</text>
</comment>
<evidence type="ECO:0000256" key="3">
    <source>
        <dbReference type="ARBA" id="ARBA00038295"/>
    </source>
</evidence>
<evidence type="ECO:0000313" key="6">
    <source>
        <dbReference type="EMBL" id="CAD8764393.1"/>
    </source>
</evidence>
<dbReference type="GO" id="GO:0000122">
    <property type="term" value="P:negative regulation of transcription by RNA polymerase II"/>
    <property type="evidence" value="ECO:0007669"/>
    <property type="project" value="TreeGrafter"/>
</dbReference>
<dbReference type="Pfam" id="PF02996">
    <property type="entry name" value="Prefoldin"/>
    <property type="match status" value="1"/>
</dbReference>
<dbReference type="PANTHER" id="PTHR15111:SF0">
    <property type="entry name" value="UNCONVENTIONAL PREFOLDIN RPB5 INTERACTOR 1"/>
    <property type="match status" value="1"/>
</dbReference>
<feature type="compositionally biased region" description="Low complexity" evidence="5">
    <location>
        <begin position="435"/>
        <end position="444"/>
    </location>
</feature>